<evidence type="ECO:0000313" key="2">
    <source>
        <dbReference type="Proteomes" id="UP000199559"/>
    </source>
</evidence>
<keyword evidence="2" id="KW-1185">Reference proteome</keyword>
<dbReference type="Pfam" id="PF05258">
    <property type="entry name" value="DciA"/>
    <property type="match status" value="1"/>
</dbReference>
<name>A0A1I3PNR1_9FLAO</name>
<evidence type="ECO:0000313" key="1">
    <source>
        <dbReference type="EMBL" id="SFJ22980.1"/>
    </source>
</evidence>
<dbReference type="PANTHER" id="PTHR36456:SF1">
    <property type="entry name" value="UPF0232 PROTEIN SCO3875"/>
    <property type="match status" value="1"/>
</dbReference>
<gene>
    <name evidence="1" type="ORF">SAMN05443431_105196</name>
</gene>
<dbReference type="AlphaFoldDB" id="A0A1I3PNR1"/>
<dbReference type="STRING" id="1144750.SAMN05443431_105196"/>
<organism evidence="1 2">
    <name type="scientific">Olleya namhaensis</name>
    <dbReference type="NCBI Taxonomy" id="1144750"/>
    <lineage>
        <taxon>Bacteria</taxon>
        <taxon>Pseudomonadati</taxon>
        <taxon>Bacteroidota</taxon>
        <taxon>Flavobacteriia</taxon>
        <taxon>Flavobacteriales</taxon>
        <taxon>Flavobacteriaceae</taxon>
    </lineage>
</organism>
<dbReference type="RefSeq" id="WP_090839898.1">
    <property type="nucleotide sequence ID" value="NZ_CANKYB010000005.1"/>
</dbReference>
<sequence>MAKRNNNLLNISDALKNFVTENNLEKGLDKVNVRDAWAKLMGNGINKYTTAIELKKDILYVQLSSSALREELSYGNQKIITLLNEELGKDVIKKLILR</sequence>
<dbReference type="PANTHER" id="PTHR36456">
    <property type="entry name" value="UPF0232 PROTEIN SCO3875"/>
    <property type="match status" value="1"/>
</dbReference>
<evidence type="ECO:0008006" key="3">
    <source>
        <dbReference type="Google" id="ProtNLM"/>
    </source>
</evidence>
<proteinExistence type="predicted"/>
<dbReference type="Proteomes" id="UP000199559">
    <property type="component" value="Unassembled WGS sequence"/>
</dbReference>
<dbReference type="InterPro" id="IPR007922">
    <property type="entry name" value="DciA-like"/>
</dbReference>
<accession>A0A1I3PNR1</accession>
<reference evidence="2" key="1">
    <citation type="submission" date="2016-10" db="EMBL/GenBank/DDBJ databases">
        <authorList>
            <person name="Varghese N."/>
            <person name="Submissions S."/>
        </authorList>
    </citation>
    <scope>NUCLEOTIDE SEQUENCE [LARGE SCALE GENOMIC DNA]</scope>
    <source>
        <strain evidence="2">DSM 28881</strain>
    </source>
</reference>
<protein>
    <recommendedName>
        <fullName evidence="3">RNA-binding protein</fullName>
    </recommendedName>
</protein>
<dbReference type="EMBL" id="FORM01000005">
    <property type="protein sequence ID" value="SFJ22980.1"/>
    <property type="molecule type" value="Genomic_DNA"/>
</dbReference>